<dbReference type="PANTHER" id="PTHR38886">
    <property type="entry name" value="SESA DOMAIN-CONTAINING PROTEIN"/>
    <property type="match status" value="1"/>
</dbReference>
<feature type="region of interest" description="Disordered" evidence="2">
    <location>
        <begin position="362"/>
        <end position="436"/>
    </location>
</feature>
<feature type="region of interest" description="Disordered" evidence="2">
    <location>
        <begin position="473"/>
        <end position="500"/>
    </location>
</feature>
<evidence type="ECO:0000256" key="2">
    <source>
        <dbReference type="SAM" id="MobiDB-lite"/>
    </source>
</evidence>
<name>A0ABR4IUP2_9EURO</name>
<keyword evidence="1" id="KW-0175">Coiled coil</keyword>
<dbReference type="Proteomes" id="UP001610335">
    <property type="component" value="Unassembled WGS sequence"/>
</dbReference>
<feature type="coiled-coil region" evidence="1">
    <location>
        <begin position="167"/>
        <end position="201"/>
    </location>
</feature>
<accession>A0ABR4IUP2</accession>
<feature type="compositionally biased region" description="Gly residues" evidence="2">
    <location>
        <begin position="542"/>
        <end position="554"/>
    </location>
</feature>
<dbReference type="PANTHER" id="PTHR38886:SF1">
    <property type="entry name" value="NACHT-NTPASE AND P-LOOP NTPASES N-TERMINAL DOMAIN-CONTAINING PROTEIN"/>
    <property type="match status" value="1"/>
</dbReference>
<feature type="region of interest" description="Disordered" evidence="2">
    <location>
        <begin position="539"/>
        <end position="609"/>
    </location>
</feature>
<feature type="compositionally biased region" description="Basic and acidic residues" evidence="2">
    <location>
        <begin position="381"/>
        <end position="391"/>
    </location>
</feature>
<proteinExistence type="predicted"/>
<protein>
    <submittedName>
        <fullName evidence="3">Uncharacterized protein</fullName>
    </submittedName>
</protein>
<sequence>MVAPGFGFSVGDFIAGSKLLISVFSAFKESGGARINSQNSPSQGIEDLLKVIRGPLDEFKVFLDKYEPSLSESSTKSTLGKAPRTIRYAVNDISGKVQALKTQIEQPLQAVNSLLSLHIIKLLEDLPAKPLEATQCAQLVEAIKLADIPAELDKQIQVLQRDAAEHKVKQDEQLQTIKKLRAKLEEKIAKLHAAVEKICDDRNDPDKNANANTSATATVANNNLSNALQAQSTKLSKTIKEHERLIIALKSFLEDKTSASAGAGANAIKSHSAPNSESTPSAGDSGHDQGNKHSLGFSWPSATLPTAHLAIMLLSGVASTVAAATTISAANCVPRPLPTYADGYAGGRFKAMHVGIQAQGHYPSQLGSPVMLKPESSSTQGDKDKQEDEPKSSFNNMDSHNNNCETKPKSMASVWRLPADNPAPAPAPALGSAITDQKITFKSTSTTTRTKQSTQARKEDLVKWFHEHPTWYLPRDDSDQNTPSESTSRYISTPTRTRECKQAPKEDVFEWLHQWETLHLAQPTFSAIVGHKLGVPVLPDIRGGGDVGGRGGRGNRLSKLSTPPDSSSRARGGSSRGGDGSRRCGSGGGGGKDTNSDSSEPAKERPSEVDLFDQFHLLALHGSMFQS</sequence>
<feature type="compositionally biased region" description="Polar residues" evidence="2">
    <location>
        <begin position="480"/>
        <end position="495"/>
    </location>
</feature>
<keyword evidence="4" id="KW-1185">Reference proteome</keyword>
<dbReference type="EMBL" id="JBFXLS010000009">
    <property type="protein sequence ID" value="KAL2831483.1"/>
    <property type="molecule type" value="Genomic_DNA"/>
</dbReference>
<evidence type="ECO:0000313" key="4">
    <source>
        <dbReference type="Proteomes" id="UP001610335"/>
    </source>
</evidence>
<feature type="compositionally biased region" description="Polar residues" evidence="2">
    <location>
        <begin position="272"/>
        <end position="282"/>
    </location>
</feature>
<gene>
    <name evidence="3" type="ORF">BDW59DRAFT_157909</name>
</gene>
<feature type="region of interest" description="Disordered" evidence="2">
    <location>
        <begin position="263"/>
        <end position="296"/>
    </location>
</feature>
<evidence type="ECO:0000256" key="1">
    <source>
        <dbReference type="SAM" id="Coils"/>
    </source>
</evidence>
<feature type="compositionally biased region" description="Polar residues" evidence="2">
    <location>
        <begin position="392"/>
        <end position="405"/>
    </location>
</feature>
<reference evidence="3 4" key="1">
    <citation type="submission" date="2024-07" db="EMBL/GenBank/DDBJ databases">
        <title>Section-level genome sequencing and comparative genomics of Aspergillus sections Usti and Cavernicolus.</title>
        <authorList>
            <consortium name="Lawrence Berkeley National Laboratory"/>
            <person name="Nybo J.L."/>
            <person name="Vesth T.C."/>
            <person name="Theobald S."/>
            <person name="Frisvad J.C."/>
            <person name="Larsen T.O."/>
            <person name="Kjaerboelling I."/>
            <person name="Rothschild-Mancinelli K."/>
            <person name="Lyhne E.K."/>
            <person name="Kogle M.E."/>
            <person name="Barry K."/>
            <person name="Clum A."/>
            <person name="Na H."/>
            <person name="Ledsgaard L."/>
            <person name="Lin J."/>
            <person name="Lipzen A."/>
            <person name="Kuo A."/>
            <person name="Riley R."/>
            <person name="Mondo S."/>
            <person name="LaButti K."/>
            <person name="Haridas S."/>
            <person name="Pangalinan J."/>
            <person name="Salamov A.A."/>
            <person name="Simmons B.A."/>
            <person name="Magnuson J.K."/>
            <person name="Chen J."/>
            <person name="Drula E."/>
            <person name="Henrissat B."/>
            <person name="Wiebenga A."/>
            <person name="Lubbers R.J."/>
            <person name="Gomes A.C."/>
            <person name="Makela M.R."/>
            <person name="Stajich J."/>
            <person name="Grigoriev I.V."/>
            <person name="Mortensen U.H."/>
            <person name="De vries R.P."/>
            <person name="Baker S.E."/>
            <person name="Andersen M.R."/>
        </authorList>
    </citation>
    <scope>NUCLEOTIDE SEQUENCE [LARGE SCALE GENOMIC DNA]</scope>
    <source>
        <strain evidence="3 4">CBS 600.67</strain>
    </source>
</reference>
<organism evidence="3 4">
    <name type="scientific">Aspergillus cavernicola</name>
    <dbReference type="NCBI Taxonomy" id="176166"/>
    <lineage>
        <taxon>Eukaryota</taxon>
        <taxon>Fungi</taxon>
        <taxon>Dikarya</taxon>
        <taxon>Ascomycota</taxon>
        <taxon>Pezizomycotina</taxon>
        <taxon>Eurotiomycetes</taxon>
        <taxon>Eurotiomycetidae</taxon>
        <taxon>Eurotiales</taxon>
        <taxon>Aspergillaceae</taxon>
        <taxon>Aspergillus</taxon>
        <taxon>Aspergillus subgen. Nidulantes</taxon>
    </lineage>
</organism>
<comment type="caution">
    <text evidence="3">The sequence shown here is derived from an EMBL/GenBank/DDBJ whole genome shotgun (WGS) entry which is preliminary data.</text>
</comment>
<evidence type="ECO:0000313" key="3">
    <source>
        <dbReference type="EMBL" id="KAL2831483.1"/>
    </source>
</evidence>